<proteinExistence type="predicted"/>
<feature type="signal peptide" evidence="1">
    <location>
        <begin position="1"/>
        <end position="27"/>
    </location>
</feature>
<organism evidence="2 3">
    <name type="scientific">Phakopsora pachyrhizi</name>
    <name type="common">Asian soybean rust disease fungus</name>
    <dbReference type="NCBI Taxonomy" id="170000"/>
    <lineage>
        <taxon>Eukaryota</taxon>
        <taxon>Fungi</taxon>
        <taxon>Dikarya</taxon>
        <taxon>Basidiomycota</taxon>
        <taxon>Pucciniomycotina</taxon>
        <taxon>Pucciniomycetes</taxon>
        <taxon>Pucciniales</taxon>
        <taxon>Phakopsoraceae</taxon>
        <taxon>Phakopsora</taxon>
    </lineage>
</organism>
<name>A0AAV0AXZ5_PHAPC</name>
<accession>A0AAV0AXZ5</accession>
<reference evidence="2" key="1">
    <citation type="submission" date="2022-06" db="EMBL/GenBank/DDBJ databases">
        <authorList>
            <consortium name="SYNGENTA / RWTH Aachen University"/>
        </authorList>
    </citation>
    <scope>NUCLEOTIDE SEQUENCE</scope>
</reference>
<feature type="chain" id="PRO_5043572277" evidence="1">
    <location>
        <begin position="28"/>
        <end position="580"/>
    </location>
</feature>
<keyword evidence="1" id="KW-0732">Signal</keyword>
<gene>
    <name evidence="2" type="ORF">PPACK8108_LOCUS10250</name>
</gene>
<evidence type="ECO:0000313" key="3">
    <source>
        <dbReference type="Proteomes" id="UP001153365"/>
    </source>
</evidence>
<dbReference type="Proteomes" id="UP001153365">
    <property type="component" value="Unassembled WGS sequence"/>
</dbReference>
<sequence>MIPYFPFTSLCQIIGMLIVSLFNHINCMDSFASTGINLASCNLYLKCDHNNPGDQDLNTAATKIAKFDLNKIPENMASSLDNFQVEKPNNLSSERESLQALKRQRLIQAATRQIPKAFDPSTMSFYSNHQEINFNQVTNELETNFYQSSAAQKSQNSNQHMKLEILKAPRVYSSAAISTVRKFYPTDIRQRNDKFEGFAKHSPQPMTEPYADSKNKRKLISVDIKEAMDDTKTELSSLKVIKEHLSTEIEQSGTFDLMRERIYPSPYNEELLKFLEENLSRIVHESMRNYEIDIKFFEKFKVALWNVNQKLICTTEERALSAINLLIDRSHDHAGLSWIKSKSINFNLNPSIYIFRDVFSKFITYENMSRFFFSEKMRRNCIENFVALETRLLNSTNKNEISRRTFNNFFKRSWAGLTAYLAYVHAITAIVPPNSLLPLTKSKLVKNQEEALDFFFELHEDSEKIFRKRTEVKPKIKISDKDWKHLNFEKKRHLALDKILNTEVKKDQMVWLYVELWMIKNRLKLYKIATGKSNGGNLGGSNKFKCFINQVCFLLFSGFVKYQNDIGSKTSIKPMIFLHQ</sequence>
<protein>
    <submittedName>
        <fullName evidence="2">Uncharacterized protein</fullName>
    </submittedName>
</protein>
<evidence type="ECO:0000313" key="2">
    <source>
        <dbReference type="EMBL" id="CAH7675268.1"/>
    </source>
</evidence>
<evidence type="ECO:0000256" key="1">
    <source>
        <dbReference type="SAM" id="SignalP"/>
    </source>
</evidence>
<dbReference type="EMBL" id="CALTRL010002284">
    <property type="protein sequence ID" value="CAH7675268.1"/>
    <property type="molecule type" value="Genomic_DNA"/>
</dbReference>
<comment type="caution">
    <text evidence="2">The sequence shown here is derived from an EMBL/GenBank/DDBJ whole genome shotgun (WGS) entry which is preliminary data.</text>
</comment>
<keyword evidence="3" id="KW-1185">Reference proteome</keyword>
<dbReference type="AlphaFoldDB" id="A0AAV0AXZ5"/>